<dbReference type="EMBL" id="UFBM01000051">
    <property type="protein sequence ID" value="SSG06073.1"/>
    <property type="molecule type" value="Genomic_DNA"/>
</dbReference>
<dbReference type="AlphaFoldDB" id="A0ABD7N8U4"/>
<protein>
    <submittedName>
        <fullName evidence="1">Uncharacterized protein</fullName>
    </submittedName>
</protein>
<dbReference type="Proteomes" id="UP000252079">
    <property type="component" value="Unassembled WGS sequence"/>
</dbReference>
<comment type="caution">
    <text evidence="1">The sequence shown here is derived from an EMBL/GenBank/DDBJ whole genome shotgun (WGS) entry which is preliminary data.</text>
</comment>
<evidence type="ECO:0000313" key="2">
    <source>
        <dbReference type="Proteomes" id="UP000252079"/>
    </source>
</evidence>
<name>A0ABD7N8U4_9ENTR</name>
<accession>A0ABD7N8U4</accession>
<proteinExistence type="predicted"/>
<organism evidence="1 2">
    <name type="scientific">Klebsiella quasipneumoniae</name>
    <dbReference type="NCBI Taxonomy" id="1463165"/>
    <lineage>
        <taxon>Bacteria</taxon>
        <taxon>Pseudomonadati</taxon>
        <taxon>Pseudomonadota</taxon>
        <taxon>Gammaproteobacteria</taxon>
        <taxon>Enterobacterales</taxon>
        <taxon>Enterobacteriaceae</taxon>
        <taxon>Klebsiella/Raoultella group</taxon>
        <taxon>Klebsiella</taxon>
        <taxon>Klebsiella pneumoniae complex</taxon>
    </lineage>
</organism>
<evidence type="ECO:0000313" key="1">
    <source>
        <dbReference type="EMBL" id="SSG06073.1"/>
    </source>
</evidence>
<gene>
    <name evidence="1" type="ORF">SAMEA23995918_04758</name>
</gene>
<reference evidence="1 2" key="1">
    <citation type="submission" date="2018-07" db="EMBL/GenBank/DDBJ databases">
        <authorList>
            <consortium name="Pathogen Informatics"/>
        </authorList>
    </citation>
    <scope>NUCLEOTIDE SEQUENCE [LARGE SCALE GENOMIC DNA]</scope>
    <source>
        <strain evidence="1 2">4300STDY6636950</strain>
    </source>
</reference>
<sequence length="193" mass="20632">MVGNQTETVGGARLMKGELQFYVNNNYAGLASSDVTWGTLTDSNWKAVDAVNGELITPTYTGYTDANYVPTTPRSVRVKGGSSASGSDDYTLYLANWASLVNMARTTSTTAPVSDAAINRLKLLGFYPLSNDLTKVVGVASFGDTTDNERWFTRGGSYGGPANNSGATMNTFVPIWPNSSVATYGARVCWYKA</sequence>